<comment type="caution">
    <text evidence="1">The sequence shown here is derived from an EMBL/GenBank/DDBJ whole genome shotgun (WGS) entry which is preliminary data.</text>
</comment>
<dbReference type="Proteomes" id="UP000703269">
    <property type="component" value="Unassembled WGS sequence"/>
</dbReference>
<name>A0A9P3GT33_9APHY</name>
<keyword evidence="2" id="KW-1185">Reference proteome</keyword>
<protein>
    <submittedName>
        <fullName evidence="1">Uncharacterized protein</fullName>
    </submittedName>
</protein>
<gene>
    <name evidence="1" type="ORF">PsYK624_162970</name>
</gene>
<accession>A0A9P3GT33</accession>
<dbReference type="Gene3D" id="2.60.120.260">
    <property type="entry name" value="Galactose-binding domain-like"/>
    <property type="match status" value="1"/>
</dbReference>
<proteinExistence type="predicted"/>
<dbReference type="EMBL" id="BPQB01000129">
    <property type="protein sequence ID" value="GJF00020.1"/>
    <property type="molecule type" value="Genomic_DNA"/>
</dbReference>
<sequence>MPDLPLSGGRPTIWIAQARHGVCTTFPDEPRGILDESGLFGESESWHLPGFDTSSWAPRSLFPRLPNRATRVLSFVPAWKSVAPAGVDAMSNFTLDTAYSCVPALPVAPLMTPTTAHSNATAAVSPPSSGLLSGPLPPYSYGLPLASTCTPCHQY</sequence>
<reference evidence="1 2" key="1">
    <citation type="submission" date="2021-08" db="EMBL/GenBank/DDBJ databases">
        <title>Draft Genome Sequence of Phanerochaete sordida strain YK-624.</title>
        <authorList>
            <person name="Mori T."/>
            <person name="Dohra H."/>
            <person name="Suzuki T."/>
            <person name="Kawagishi H."/>
            <person name="Hirai H."/>
        </authorList>
    </citation>
    <scope>NUCLEOTIDE SEQUENCE [LARGE SCALE GENOMIC DNA]</scope>
    <source>
        <strain evidence="1 2">YK-624</strain>
    </source>
</reference>
<evidence type="ECO:0000313" key="2">
    <source>
        <dbReference type="Proteomes" id="UP000703269"/>
    </source>
</evidence>
<dbReference type="OrthoDB" id="1657402at2759"/>
<organism evidence="1 2">
    <name type="scientific">Phanerochaete sordida</name>
    <dbReference type="NCBI Taxonomy" id="48140"/>
    <lineage>
        <taxon>Eukaryota</taxon>
        <taxon>Fungi</taxon>
        <taxon>Dikarya</taxon>
        <taxon>Basidiomycota</taxon>
        <taxon>Agaricomycotina</taxon>
        <taxon>Agaricomycetes</taxon>
        <taxon>Polyporales</taxon>
        <taxon>Phanerochaetaceae</taxon>
        <taxon>Phanerochaete</taxon>
    </lineage>
</organism>
<evidence type="ECO:0000313" key="1">
    <source>
        <dbReference type="EMBL" id="GJF00020.1"/>
    </source>
</evidence>
<dbReference type="AlphaFoldDB" id="A0A9P3GT33"/>